<dbReference type="PROSITE" id="PS01314">
    <property type="entry name" value="UPF0047"/>
    <property type="match status" value="1"/>
</dbReference>
<dbReference type="AlphaFoldDB" id="A0A231UXG1"/>
<evidence type="ECO:0000313" key="2">
    <source>
        <dbReference type="EMBL" id="OXT00501.1"/>
    </source>
</evidence>
<comment type="similarity">
    <text evidence="1">Belongs to the UPF0047 family.</text>
</comment>
<gene>
    <name evidence="2" type="ORF">B7H23_10315</name>
</gene>
<proteinExistence type="inferred from homology"/>
<organism evidence="2 3">
    <name type="scientific">Notoacmeibacter marinus</name>
    <dbReference type="NCBI Taxonomy" id="1876515"/>
    <lineage>
        <taxon>Bacteria</taxon>
        <taxon>Pseudomonadati</taxon>
        <taxon>Pseudomonadota</taxon>
        <taxon>Alphaproteobacteria</taxon>
        <taxon>Hyphomicrobiales</taxon>
        <taxon>Notoacmeibacteraceae</taxon>
        <taxon>Notoacmeibacter</taxon>
    </lineage>
</organism>
<dbReference type="Pfam" id="PF01894">
    <property type="entry name" value="YjbQ"/>
    <property type="match status" value="1"/>
</dbReference>
<dbReference type="Proteomes" id="UP000215405">
    <property type="component" value="Unassembled WGS sequence"/>
</dbReference>
<dbReference type="Gene3D" id="2.60.120.460">
    <property type="entry name" value="YjbQ-like"/>
    <property type="match status" value="1"/>
</dbReference>
<dbReference type="RefSeq" id="WP_094077327.1">
    <property type="nucleotide sequence ID" value="NZ_NBYO01000002.1"/>
</dbReference>
<evidence type="ECO:0000313" key="3">
    <source>
        <dbReference type="Proteomes" id="UP000215405"/>
    </source>
</evidence>
<dbReference type="PANTHER" id="PTHR30615">
    <property type="entry name" value="UNCHARACTERIZED PROTEIN YJBQ-RELATED"/>
    <property type="match status" value="1"/>
</dbReference>
<accession>A0A231UXG1</accession>
<dbReference type="InterPro" id="IPR035917">
    <property type="entry name" value="YjbQ-like_sf"/>
</dbReference>
<dbReference type="NCBIfam" id="TIGR00149">
    <property type="entry name" value="TIGR00149_YjbQ"/>
    <property type="match status" value="1"/>
</dbReference>
<protein>
    <submittedName>
        <fullName evidence="2">Secondary thiamine-phosphate synthase</fullName>
    </submittedName>
</protein>
<reference evidence="3" key="1">
    <citation type="journal article" date="2017" name="Int. J. Syst. Evol. Microbiol.">
        <title>Notoacmeibacter marinus gen. nov., sp. nov., isolated from the gut of a limpet and proposal of Notoacmeibacteraceae fam. nov. in the order Rhizobiales of the class Alphaproteobacteria.</title>
        <authorList>
            <person name="Huang Z."/>
            <person name="Guo F."/>
            <person name="Lai Q."/>
        </authorList>
    </citation>
    <scope>NUCLEOTIDE SEQUENCE [LARGE SCALE GENOMIC DNA]</scope>
    <source>
        <strain evidence="3">XMTR2A4</strain>
    </source>
</reference>
<dbReference type="EMBL" id="NBYO01000002">
    <property type="protein sequence ID" value="OXT00501.1"/>
    <property type="molecule type" value="Genomic_DNA"/>
</dbReference>
<keyword evidence="3" id="KW-1185">Reference proteome</keyword>
<dbReference type="PIRSF" id="PIRSF004681">
    <property type="entry name" value="UCP004681"/>
    <property type="match status" value="1"/>
</dbReference>
<dbReference type="InterPro" id="IPR001602">
    <property type="entry name" value="UPF0047_YjbQ-like"/>
</dbReference>
<dbReference type="PANTHER" id="PTHR30615:SF8">
    <property type="entry name" value="UPF0047 PROTEIN C4A8.02C"/>
    <property type="match status" value="1"/>
</dbReference>
<sequence>MALQHLDIATKGQGLYELTERVAAALDKAKAGNGLLTVFVRHTSCSLLIQENADPDVTLDLKSFFHRLAPPSDDPAMQWIRHRSEGPDDMPAHIKSALTAVSLSIPVENGIMLLGTWQGIYLFEHRDRPHRRRIVCHFSSDDRM</sequence>
<name>A0A231UXG1_9HYPH</name>
<comment type="caution">
    <text evidence="2">The sequence shown here is derived from an EMBL/GenBank/DDBJ whole genome shotgun (WGS) entry which is preliminary data.</text>
</comment>
<evidence type="ECO:0000256" key="1">
    <source>
        <dbReference type="ARBA" id="ARBA00005534"/>
    </source>
</evidence>
<dbReference type="SUPFAM" id="SSF111038">
    <property type="entry name" value="YjbQ-like"/>
    <property type="match status" value="1"/>
</dbReference>